<protein>
    <submittedName>
        <fullName evidence="1">Uncharacterized protein</fullName>
    </submittedName>
</protein>
<dbReference type="AlphaFoldDB" id="A0A9P6DGJ2"/>
<reference evidence="1" key="1">
    <citation type="submission" date="2020-11" db="EMBL/GenBank/DDBJ databases">
        <authorList>
            <consortium name="DOE Joint Genome Institute"/>
            <person name="Ahrendt S."/>
            <person name="Riley R."/>
            <person name="Andreopoulos W."/>
            <person name="Labutti K."/>
            <person name="Pangilinan J."/>
            <person name="Ruiz-Duenas F.J."/>
            <person name="Barrasa J.M."/>
            <person name="Sanchez-Garcia M."/>
            <person name="Camarero S."/>
            <person name="Miyauchi S."/>
            <person name="Serrano A."/>
            <person name="Linde D."/>
            <person name="Babiker R."/>
            <person name="Drula E."/>
            <person name="Ayuso-Fernandez I."/>
            <person name="Pacheco R."/>
            <person name="Padilla G."/>
            <person name="Ferreira P."/>
            <person name="Barriuso J."/>
            <person name="Kellner H."/>
            <person name="Castanera R."/>
            <person name="Alfaro M."/>
            <person name="Ramirez L."/>
            <person name="Pisabarro A.G."/>
            <person name="Kuo A."/>
            <person name="Tritt A."/>
            <person name="Lipzen A."/>
            <person name="He G."/>
            <person name="Yan M."/>
            <person name="Ng V."/>
            <person name="Cullen D."/>
            <person name="Martin F."/>
            <person name="Rosso M.-N."/>
            <person name="Henrissat B."/>
            <person name="Hibbett D."/>
            <person name="Martinez A.T."/>
            <person name="Grigoriev I.V."/>
        </authorList>
    </citation>
    <scope>NUCLEOTIDE SEQUENCE</scope>
    <source>
        <strain evidence="1">ATCC 90797</strain>
    </source>
</reference>
<evidence type="ECO:0000313" key="2">
    <source>
        <dbReference type="Proteomes" id="UP000807025"/>
    </source>
</evidence>
<dbReference type="Proteomes" id="UP000807025">
    <property type="component" value="Unassembled WGS sequence"/>
</dbReference>
<sequence length="162" mass="19205">MSEPAYAKFLFIRECDICLDQPDVLHAFAHRSVNYCRDCVKDKVIWDPRTRLDLCKALPLDDGYGVDSIVRCVLLFKDPQHIFSYAWLRQDYEEVLNEYRRSPGRDSKEKRKKFCQARQEIIRSQDKFCEQYFQCDIARYMIDTTTKAIREAISKSFAAYGF</sequence>
<evidence type="ECO:0000313" key="1">
    <source>
        <dbReference type="EMBL" id="KAF9495145.1"/>
    </source>
</evidence>
<proteinExistence type="predicted"/>
<keyword evidence="2" id="KW-1185">Reference proteome</keyword>
<accession>A0A9P6DGJ2</accession>
<name>A0A9P6DGJ2_PLEER</name>
<comment type="caution">
    <text evidence="1">The sequence shown here is derived from an EMBL/GenBank/DDBJ whole genome shotgun (WGS) entry which is preliminary data.</text>
</comment>
<dbReference type="EMBL" id="MU154565">
    <property type="protein sequence ID" value="KAF9495145.1"/>
    <property type="molecule type" value="Genomic_DNA"/>
</dbReference>
<organism evidence="1 2">
    <name type="scientific">Pleurotus eryngii</name>
    <name type="common">Boletus of the steppes</name>
    <dbReference type="NCBI Taxonomy" id="5323"/>
    <lineage>
        <taxon>Eukaryota</taxon>
        <taxon>Fungi</taxon>
        <taxon>Dikarya</taxon>
        <taxon>Basidiomycota</taxon>
        <taxon>Agaricomycotina</taxon>
        <taxon>Agaricomycetes</taxon>
        <taxon>Agaricomycetidae</taxon>
        <taxon>Agaricales</taxon>
        <taxon>Pleurotineae</taxon>
        <taxon>Pleurotaceae</taxon>
        <taxon>Pleurotus</taxon>
    </lineage>
</organism>
<gene>
    <name evidence="1" type="ORF">BDN71DRAFT_1448034</name>
</gene>